<evidence type="ECO:0000313" key="14">
    <source>
        <dbReference type="Proteomes" id="UP000252254"/>
    </source>
</evidence>
<keyword evidence="6 7" id="KW-0472">Membrane</keyword>
<keyword evidence="14" id="KW-1185">Reference proteome</keyword>
<dbReference type="SUPFAM" id="SSF53649">
    <property type="entry name" value="Alkaline phosphatase-like"/>
    <property type="match status" value="1"/>
</dbReference>
<evidence type="ECO:0000256" key="8">
    <source>
        <dbReference type="PIRSR" id="PIRSR005091-1"/>
    </source>
</evidence>
<evidence type="ECO:0000256" key="3">
    <source>
        <dbReference type="ARBA" id="ARBA00022475"/>
    </source>
</evidence>
<feature type="binding site" evidence="10">
    <location>
        <position position="252"/>
    </location>
    <ligand>
        <name>Mn(2+)</name>
        <dbReference type="ChEBI" id="CHEBI:29035"/>
    </ligand>
</feature>
<evidence type="ECO:0000256" key="7">
    <source>
        <dbReference type="PIRNR" id="PIRNR005091"/>
    </source>
</evidence>
<dbReference type="InterPro" id="IPR000917">
    <property type="entry name" value="Sulfatase_N"/>
</dbReference>
<dbReference type="InterPro" id="IPR017850">
    <property type="entry name" value="Alkaline_phosphatase_core_sf"/>
</dbReference>
<keyword evidence="4 11" id="KW-0812">Transmembrane</keyword>
<dbReference type="GO" id="GO:0016740">
    <property type="term" value="F:transferase activity"/>
    <property type="evidence" value="ECO:0007669"/>
    <property type="project" value="UniProtKB-KW"/>
</dbReference>
<sequence length="644" mass="74575">MFYQNRKIPLYVIASLLFGLKTYIVYRFIFNIELDNAMQEIILFINPFVSAFLVFALSIWFKEKRQLKFTRYAMLIGSLILYFNLVFYRNFTDFLTIPVLFQGSNAADLGSSVMALIHIPDILLFLDVAIVWYLSKKYGTALSVSYHKRNKVLAFSLSIAFLMGNYILAEIERPQLLQRTFDREYLVKNIGIFNYHIYDIVQQSKSKAQRVFADGNELAEIEDYINNNTTDNSKSDMFGIAKDKNVIFISLESMQSFVINNTLHGEEITPFLNDLVEDSYYFENFYHQTEQGKTSDSEFLVETGLYPLPSGAVFFTHGQNEYNSTTEILKNNGYTSNVFHANNKSFWNRDVMYDNLGIDKFYDVESYDVNDENSVGWGLKDKPFFDQSIKYLEDLPEPYYSRFITLTNHYPFDLDPEDATIDKFDSNSKTLNQYFQTVRYTDEAIKEFFSDLKASGEYEDSIIVLMGDHYGISDFHDKAMAQYLDKEEITPYDHIQLQRVPFIIHIPGQDGKVMSEVAGQIDVKPTLTHLLGIDDSDDLSFGTDLFGENRKGYIALRDGSFISNDYIYTKDQCFNRSTGELIAAETEGITDDEHTKQENACQPIEEKVAKELSYSDQIIYGDLFRFHDFKNENEETNESKNESE</sequence>
<evidence type="ECO:0000256" key="9">
    <source>
        <dbReference type="PIRSR" id="PIRSR005091-2"/>
    </source>
</evidence>
<dbReference type="Pfam" id="PF00884">
    <property type="entry name" value="Sulfatase"/>
    <property type="match status" value="1"/>
</dbReference>
<dbReference type="STRING" id="200904.GCA_900168775_02519"/>
<dbReference type="GO" id="GO:0005886">
    <property type="term" value="C:plasma membrane"/>
    <property type="evidence" value="ECO:0007669"/>
    <property type="project" value="UniProtKB-SubCell"/>
</dbReference>
<evidence type="ECO:0000256" key="5">
    <source>
        <dbReference type="ARBA" id="ARBA00022989"/>
    </source>
</evidence>
<comment type="similarity">
    <text evidence="2 7">Belongs to the LTA synthase family.</text>
</comment>
<comment type="subcellular location">
    <subcellularLocation>
        <location evidence="1">Cell membrane</location>
        <topology evidence="1">Multi-pass membrane protein</topology>
    </subcellularLocation>
</comment>
<evidence type="ECO:0000259" key="12">
    <source>
        <dbReference type="Pfam" id="PF00884"/>
    </source>
</evidence>
<evidence type="ECO:0000256" key="1">
    <source>
        <dbReference type="ARBA" id="ARBA00004651"/>
    </source>
</evidence>
<feature type="binding site" evidence="10">
    <location>
        <position position="468"/>
    </location>
    <ligand>
        <name>Mn(2+)</name>
        <dbReference type="ChEBI" id="CHEBI:29035"/>
    </ligand>
</feature>
<feature type="transmembrane region" description="Helical" evidence="11">
    <location>
        <begin position="41"/>
        <end position="60"/>
    </location>
</feature>
<evidence type="ECO:0000313" key="13">
    <source>
        <dbReference type="EMBL" id="RBP01402.1"/>
    </source>
</evidence>
<organism evidence="13 14">
    <name type="scientific">Paraliobacillus ryukyuensis</name>
    <dbReference type="NCBI Taxonomy" id="200904"/>
    <lineage>
        <taxon>Bacteria</taxon>
        <taxon>Bacillati</taxon>
        <taxon>Bacillota</taxon>
        <taxon>Bacilli</taxon>
        <taxon>Bacillales</taxon>
        <taxon>Bacillaceae</taxon>
        <taxon>Paraliobacillus</taxon>
    </lineage>
</organism>
<dbReference type="OrthoDB" id="5901192at2"/>
<evidence type="ECO:0000256" key="11">
    <source>
        <dbReference type="SAM" id="Phobius"/>
    </source>
</evidence>
<keyword evidence="13" id="KW-0808">Transferase</keyword>
<keyword evidence="3 7" id="KW-1003">Cell membrane</keyword>
<dbReference type="PANTHER" id="PTHR47371:SF1">
    <property type="entry name" value="LIPOTEICHOIC ACID SYNTHASE-LIKE YQGS"/>
    <property type="match status" value="1"/>
</dbReference>
<evidence type="ECO:0000256" key="4">
    <source>
        <dbReference type="ARBA" id="ARBA00022692"/>
    </source>
</evidence>
<proteinExistence type="inferred from homology"/>
<dbReference type="PIRSF" id="PIRSF005091">
    <property type="entry name" value="Mmb_sulf_HI1246"/>
    <property type="match status" value="1"/>
</dbReference>
<dbReference type="PANTHER" id="PTHR47371">
    <property type="entry name" value="LIPOTEICHOIC ACID SYNTHASE"/>
    <property type="match status" value="1"/>
</dbReference>
<feature type="binding site" evidence="10">
    <location>
        <position position="469"/>
    </location>
    <ligand>
        <name>Mn(2+)</name>
        <dbReference type="ChEBI" id="CHEBI:29035"/>
    </ligand>
</feature>
<evidence type="ECO:0000256" key="6">
    <source>
        <dbReference type="ARBA" id="ARBA00023136"/>
    </source>
</evidence>
<feature type="transmembrane region" description="Helical" evidence="11">
    <location>
        <begin position="111"/>
        <end position="132"/>
    </location>
</feature>
<dbReference type="EMBL" id="QNRI01000001">
    <property type="protein sequence ID" value="RBP01402.1"/>
    <property type="molecule type" value="Genomic_DNA"/>
</dbReference>
<dbReference type="AlphaFoldDB" id="A0A366EG76"/>
<dbReference type="CDD" id="cd16015">
    <property type="entry name" value="LTA_synthase"/>
    <property type="match status" value="1"/>
</dbReference>
<feature type="transmembrane region" description="Helical" evidence="11">
    <location>
        <begin position="152"/>
        <end position="169"/>
    </location>
</feature>
<evidence type="ECO:0000256" key="2">
    <source>
        <dbReference type="ARBA" id="ARBA00009983"/>
    </source>
</evidence>
<protein>
    <submittedName>
        <fullName evidence="13">Phosphoglycerol transferase MdoB-like AlkP superfamily enzyme</fullName>
    </submittedName>
</protein>
<dbReference type="Gene3D" id="3.30.1120.170">
    <property type="match status" value="1"/>
</dbReference>
<feature type="transmembrane region" description="Helical" evidence="11">
    <location>
        <begin position="72"/>
        <end position="91"/>
    </location>
</feature>
<dbReference type="Gene3D" id="3.40.720.10">
    <property type="entry name" value="Alkaline Phosphatase, subunit A"/>
    <property type="match status" value="1"/>
</dbReference>
<keyword evidence="5 11" id="KW-1133">Transmembrane helix</keyword>
<feature type="binding site" evidence="10">
    <location>
        <position position="294"/>
    </location>
    <ligand>
        <name>Mn(2+)</name>
        <dbReference type="ChEBI" id="CHEBI:29035"/>
    </ligand>
</feature>
<accession>A0A366EG76</accession>
<feature type="active site" evidence="8">
    <location>
        <position position="294"/>
    </location>
</feature>
<keyword evidence="9" id="KW-0464">Manganese</keyword>
<gene>
    <name evidence="13" type="ORF">DES48_101138</name>
</gene>
<comment type="caution">
    <text evidence="13">The sequence shown here is derived from an EMBL/GenBank/DDBJ whole genome shotgun (WGS) entry which is preliminary data.</text>
</comment>
<keyword evidence="9" id="KW-0479">Metal-binding</keyword>
<dbReference type="InterPro" id="IPR050448">
    <property type="entry name" value="OpgB/LTA_synthase_biosynth"/>
</dbReference>
<feature type="binding site" evidence="9">
    <location>
        <position position="409"/>
    </location>
    <ligand>
        <name>substrate</name>
    </ligand>
</feature>
<dbReference type="InterPro" id="IPR012160">
    <property type="entry name" value="LtaS-like"/>
</dbReference>
<dbReference type="RefSeq" id="WP_113866033.1">
    <property type="nucleotide sequence ID" value="NZ_BAABQN010000001.1"/>
</dbReference>
<feature type="domain" description="Sulfatase N-terminal" evidence="12">
    <location>
        <begin position="244"/>
        <end position="533"/>
    </location>
</feature>
<dbReference type="Proteomes" id="UP000252254">
    <property type="component" value="Unassembled WGS sequence"/>
</dbReference>
<reference evidence="13 14" key="1">
    <citation type="submission" date="2018-06" db="EMBL/GenBank/DDBJ databases">
        <title>Genomic Encyclopedia of Type Strains, Phase IV (KMG-IV): sequencing the most valuable type-strain genomes for metagenomic binning, comparative biology and taxonomic classification.</title>
        <authorList>
            <person name="Goeker M."/>
        </authorList>
    </citation>
    <scope>NUCLEOTIDE SEQUENCE [LARGE SCALE GENOMIC DNA]</scope>
    <source>
        <strain evidence="13 14">DSM 15140</strain>
    </source>
</reference>
<dbReference type="GO" id="GO:0046872">
    <property type="term" value="F:metal ion binding"/>
    <property type="evidence" value="ECO:0007669"/>
    <property type="project" value="UniProtKB-KW"/>
</dbReference>
<evidence type="ECO:0000256" key="10">
    <source>
        <dbReference type="PIRSR" id="PIRSR005091-3"/>
    </source>
</evidence>
<feature type="transmembrane region" description="Helical" evidence="11">
    <location>
        <begin position="9"/>
        <end position="29"/>
    </location>
</feature>
<name>A0A366EG76_9BACI</name>